<dbReference type="InterPro" id="IPR019557">
    <property type="entry name" value="AminoTfrase-like_pln_mobile"/>
</dbReference>
<evidence type="ECO:0000313" key="6">
    <source>
        <dbReference type="RefSeq" id="XP_071908687.1"/>
    </source>
</evidence>
<dbReference type="Pfam" id="PF10536">
    <property type="entry name" value="PMD"/>
    <property type="match status" value="1"/>
</dbReference>
<feature type="coiled-coil region" evidence="1">
    <location>
        <begin position="910"/>
        <end position="1010"/>
    </location>
</feature>
<feature type="domain" description="Aminotransferase-like plant mobile" evidence="3">
    <location>
        <begin position="144"/>
        <end position="559"/>
    </location>
</feature>
<dbReference type="Proteomes" id="UP001652660">
    <property type="component" value="Chromosome 1c"/>
</dbReference>
<dbReference type="PANTHER" id="PTHR36607:SF20">
    <property type="entry name" value="AMINOTRANSFERASE-LIKE PLANT MOBILE DOMAIN-CONTAINING PROTEIN"/>
    <property type="match status" value="1"/>
</dbReference>
<dbReference type="RefSeq" id="XP_071908650.1">
    <property type="nucleotide sequence ID" value="XM_072052549.1"/>
</dbReference>
<reference evidence="4" key="1">
    <citation type="journal article" date="2025" name="Foods">
        <title>Unveiling the Microbial Signatures of Arabica Coffee Cherries: Insights into Ripeness Specific Diversity, Functional Traits, and Implications for Quality and Safety.</title>
        <authorList>
            <consortium name="RefSeq"/>
            <person name="Tenea G.N."/>
            <person name="Cifuentes V."/>
            <person name="Reyes P."/>
            <person name="Cevallos-Vallejos M."/>
        </authorList>
    </citation>
    <scope>NUCLEOTIDE SEQUENCE [LARGE SCALE GENOMIC DNA]</scope>
</reference>
<dbReference type="RefSeq" id="XP_071908687.1">
    <property type="nucleotide sequence ID" value="XM_072052586.1"/>
</dbReference>
<dbReference type="GeneID" id="140008398"/>
<protein>
    <recommendedName>
        <fullName evidence="3">Aminotransferase-like plant mobile domain-containing protein</fullName>
    </recommendedName>
</protein>
<feature type="region of interest" description="Disordered" evidence="2">
    <location>
        <begin position="777"/>
        <end position="796"/>
    </location>
</feature>
<evidence type="ECO:0000313" key="4">
    <source>
        <dbReference type="Proteomes" id="UP001652660"/>
    </source>
</evidence>
<evidence type="ECO:0000256" key="1">
    <source>
        <dbReference type="SAM" id="Coils"/>
    </source>
</evidence>
<gene>
    <name evidence="5 6 7" type="primary">LOC140008398</name>
</gene>
<feature type="region of interest" description="Disordered" evidence="2">
    <location>
        <begin position="610"/>
        <end position="723"/>
    </location>
</feature>
<evidence type="ECO:0000313" key="5">
    <source>
        <dbReference type="RefSeq" id="XP_071908650.1"/>
    </source>
</evidence>
<accession>A0ABM4UN22</accession>
<keyword evidence="4" id="KW-1185">Reference proteome</keyword>
<sequence>MQIKDYAVPLPHISLTDERGGPQSKSLSLHVYKPAVGALAESFIPLEGCFHLEDWTSKWTKEVVAPSTFSTTSREEEVVVLNSSLHNGDPEIAKFTLPFVGFNVDKATWKTPSSFFGEACFTSHYWEWIEDMLGRHKDILTRAGIFEAVYASRYSYDRCENILRVLFKYWCPSTNTLHTPVGELSITLWDLYRLGGLSIDGAFFDEVVPSARELLTRDKEGKPLLPESCRHLFSAYYHLWTNDQGLWMKDWIRFWFKGETRYRTPPSRANRRKTTSKPKMTYNPSGSVEPYDLADTKDFNVPFDTLDIPGYLRKETYIAAFIACWICKFLLPSKKVDRIRPSVFKVACLMATGKRFCLAIPVLASIYHGLREIVHAPNLGECGVAFPIHYVYAWIGQYFDVYHENSQVSSHHARMTRFSGEKMVIFYGQLEAEEIFKEVNPLMLPKLCWTENEEKALIDDGSLSSRLTSYFISQRSCHLTLRKDNTFIIEKYNPCRFSRQFGFCQDIPNNLKEITHTYTLGEAIQLWDSSVRTQTRSRMTIPAHRKHPLITKEYDAWWSTRSNSVSSTSFKFTVKIPQQSSKKGKITSANESVHHNGAIEIVTGLASSTLRKNKTTSSPSKNIATRNKSSKDSRQAIKEAQPAVPAKKTPPKDSKSLSATHTEEDIEIETVDDRDSIEAIEKEGTQVQDIGSTQEGVHSLASGSSSQDRHWNRSKKRTSSDLEEISFTPLSVEVSPLKPPFLEFRQEGVGNNSSPELEADDIISNNKSDEVAISTPRQLAPSGGTSSMHKKELTSSHEIRKRPKVALVSEFHGQKLIQAHRRKYLQSLWMDFRGQILDTPIEQISSLKECAEEIIAEITRTDPANGLPLKDHLMELFAKAEAYDVLASSSWKRMSKETHAELLSKATVQLEKVKAKGEELTCHLQRFEEELQSIEARKKVLQQELISLEKQSLEITSTIDQKHATSKEIQAEITQAHDELSSIENTSILTDDAVKELEDMKSALESYKAAVVEYKFDI</sequence>
<feature type="compositionally biased region" description="Basic and acidic residues" evidence="2">
    <location>
        <begin position="671"/>
        <end position="684"/>
    </location>
</feature>
<evidence type="ECO:0000256" key="2">
    <source>
        <dbReference type="SAM" id="MobiDB-lite"/>
    </source>
</evidence>
<dbReference type="RefSeq" id="XP_071908719.1">
    <property type="nucleotide sequence ID" value="XM_072052618.1"/>
</dbReference>
<proteinExistence type="predicted"/>
<name>A0ABM4UN22_COFAR</name>
<reference evidence="5 6" key="2">
    <citation type="submission" date="2025-05" db="UniProtKB">
        <authorList>
            <consortium name="RefSeq"/>
        </authorList>
    </citation>
    <scope>NUCLEOTIDE SEQUENCE [LARGE SCALE GENOMIC DNA]</scope>
    <source>
        <tissue evidence="5 6">Leaves</tissue>
    </source>
</reference>
<evidence type="ECO:0000259" key="3">
    <source>
        <dbReference type="Pfam" id="PF10536"/>
    </source>
</evidence>
<feature type="compositionally biased region" description="Polar residues" evidence="2">
    <location>
        <begin position="610"/>
        <end position="627"/>
    </location>
</feature>
<evidence type="ECO:0000313" key="7">
    <source>
        <dbReference type="RefSeq" id="XP_071908719.1"/>
    </source>
</evidence>
<organism evidence="4 6">
    <name type="scientific">Coffea arabica</name>
    <name type="common">Arabian coffee</name>
    <dbReference type="NCBI Taxonomy" id="13443"/>
    <lineage>
        <taxon>Eukaryota</taxon>
        <taxon>Viridiplantae</taxon>
        <taxon>Streptophyta</taxon>
        <taxon>Embryophyta</taxon>
        <taxon>Tracheophyta</taxon>
        <taxon>Spermatophyta</taxon>
        <taxon>Magnoliopsida</taxon>
        <taxon>eudicotyledons</taxon>
        <taxon>Gunneridae</taxon>
        <taxon>Pentapetalae</taxon>
        <taxon>asterids</taxon>
        <taxon>lamiids</taxon>
        <taxon>Gentianales</taxon>
        <taxon>Rubiaceae</taxon>
        <taxon>Ixoroideae</taxon>
        <taxon>Gardenieae complex</taxon>
        <taxon>Bertiereae - Coffeeae clade</taxon>
        <taxon>Coffeeae</taxon>
        <taxon>Coffea</taxon>
    </lineage>
</organism>
<feature type="compositionally biased region" description="Polar residues" evidence="2">
    <location>
        <begin position="685"/>
        <end position="706"/>
    </location>
</feature>
<dbReference type="PANTHER" id="PTHR36607">
    <property type="entry name" value="1,2-DIHYDROXY-3-KETO-5-METHYLTHIOPENTENE DIOXYGENASE 4"/>
    <property type="match status" value="1"/>
</dbReference>
<keyword evidence="1" id="KW-0175">Coiled coil</keyword>